<dbReference type="PIRSF" id="PIRSF003085">
    <property type="entry name" value="CMAS"/>
    <property type="match status" value="1"/>
</dbReference>
<dbReference type="PANTHER" id="PTHR43667">
    <property type="entry name" value="CYCLOPROPANE-FATTY-ACYL-PHOSPHOLIPID SYNTHASE"/>
    <property type="match status" value="1"/>
</dbReference>
<evidence type="ECO:0000313" key="6">
    <source>
        <dbReference type="EMBL" id="NJC22190.1"/>
    </source>
</evidence>
<dbReference type="Pfam" id="PF02353">
    <property type="entry name" value="CMAS"/>
    <property type="match status" value="1"/>
</dbReference>
<accession>A0A846RKI7</accession>
<evidence type="ECO:0000256" key="3">
    <source>
        <dbReference type="ARBA" id="ARBA00022679"/>
    </source>
</evidence>
<comment type="caution">
    <text evidence="6">The sequence shown here is derived from an EMBL/GenBank/DDBJ whole genome shotgun (WGS) entry which is preliminary data.</text>
</comment>
<comment type="similarity">
    <text evidence="1">Belongs to the CFA/CMAS family.</text>
</comment>
<dbReference type="CDD" id="cd02440">
    <property type="entry name" value="AdoMet_MTases"/>
    <property type="match status" value="1"/>
</dbReference>
<dbReference type="EMBL" id="JAATJL010000001">
    <property type="protein sequence ID" value="NJC22190.1"/>
    <property type="molecule type" value="Genomic_DNA"/>
</dbReference>
<dbReference type="InterPro" id="IPR003333">
    <property type="entry name" value="CMAS"/>
</dbReference>
<name>A0A846RKI7_9MICC</name>
<keyword evidence="7" id="KW-1185">Reference proteome</keyword>
<evidence type="ECO:0000313" key="7">
    <source>
        <dbReference type="Proteomes" id="UP000547458"/>
    </source>
</evidence>
<evidence type="ECO:0000256" key="5">
    <source>
        <dbReference type="ARBA" id="ARBA00023098"/>
    </source>
</evidence>
<organism evidence="6 7">
    <name type="scientific">Arthrobacter pigmenti</name>
    <dbReference type="NCBI Taxonomy" id="271432"/>
    <lineage>
        <taxon>Bacteria</taxon>
        <taxon>Bacillati</taxon>
        <taxon>Actinomycetota</taxon>
        <taxon>Actinomycetes</taxon>
        <taxon>Micrococcales</taxon>
        <taxon>Micrococcaceae</taxon>
        <taxon>Arthrobacter</taxon>
    </lineage>
</organism>
<dbReference type="Proteomes" id="UP000547458">
    <property type="component" value="Unassembled WGS sequence"/>
</dbReference>
<dbReference type="EC" id="2.1.1.79" evidence="6"/>
<evidence type="ECO:0000256" key="4">
    <source>
        <dbReference type="ARBA" id="ARBA00022691"/>
    </source>
</evidence>
<dbReference type="InterPro" id="IPR050723">
    <property type="entry name" value="CFA/CMAS"/>
</dbReference>
<keyword evidence="2 6" id="KW-0489">Methyltransferase</keyword>
<keyword evidence="3 6" id="KW-0808">Transferase</keyword>
<dbReference type="AlphaFoldDB" id="A0A846RKI7"/>
<dbReference type="InterPro" id="IPR029063">
    <property type="entry name" value="SAM-dependent_MTases_sf"/>
</dbReference>
<dbReference type="RefSeq" id="WP_167992616.1">
    <property type="nucleotide sequence ID" value="NZ_JAATJL010000001.1"/>
</dbReference>
<protein>
    <submittedName>
        <fullName evidence="6">Cyclopropane-fatty-acyl-phospholipid synthase</fullName>
        <ecNumber evidence="6">2.1.1.79</ecNumber>
    </submittedName>
</protein>
<reference evidence="6 7" key="1">
    <citation type="submission" date="2020-03" db="EMBL/GenBank/DDBJ databases">
        <title>Sequencing the genomes of 1000 actinobacteria strains.</title>
        <authorList>
            <person name="Klenk H.-P."/>
        </authorList>
    </citation>
    <scope>NUCLEOTIDE SEQUENCE [LARGE SCALE GENOMIC DNA]</scope>
    <source>
        <strain evidence="6 7">DSM 16403</strain>
    </source>
</reference>
<sequence length="431" mass="48687">MSTTVTRSRANVDPQIWPGIAYVPSGPRTRIAAALAEKIFTAAVNRLPLRVVYDDGTVLGGARRRTLEDNTPEMRIHRQGDFFARLGDNGLIGLGESFMAQDWTASDLTSVMEVFAAQAAHLVPVPLQKLRGLYLPKPPRKERNSTANTRSNISRHYDLSNELFALFLDNTMSYSSALFDASGPRLLDVRWQDFAEAQQRKIDRLLDQASVGAGTRVLEIGTGWGELAIRAARRGAHVVSVTLSSEQKQLAEERIAEAGFSGQVRVELKDYRAVEGEYDAIVSVEMIEAVGHEYWGVYFQTIDRLLAPGGRVAIQAITMPHERMMATRRSYTWIHKYIFPGGFIPSVRAIEDITDRSTSLRVRERLSMGDHYAQTLRLWEERFLANSPEVEDLGFDEVFQRMWLFYLCYSRAGFQAGYLDVQQLIFDRRPS</sequence>
<evidence type="ECO:0000256" key="2">
    <source>
        <dbReference type="ARBA" id="ARBA00022603"/>
    </source>
</evidence>
<gene>
    <name evidence="6" type="ORF">BJ994_001266</name>
</gene>
<dbReference type="GO" id="GO:0008825">
    <property type="term" value="F:cyclopropane-fatty-acyl-phospholipid synthase activity"/>
    <property type="evidence" value="ECO:0007669"/>
    <property type="project" value="UniProtKB-EC"/>
</dbReference>
<dbReference type="GO" id="GO:0008610">
    <property type="term" value="P:lipid biosynthetic process"/>
    <property type="evidence" value="ECO:0007669"/>
    <property type="project" value="InterPro"/>
</dbReference>
<evidence type="ECO:0000256" key="1">
    <source>
        <dbReference type="ARBA" id="ARBA00010815"/>
    </source>
</evidence>
<dbReference type="Gene3D" id="3.40.50.150">
    <property type="entry name" value="Vaccinia Virus protein VP39"/>
    <property type="match status" value="1"/>
</dbReference>
<keyword evidence="4" id="KW-0949">S-adenosyl-L-methionine</keyword>
<proteinExistence type="inferred from homology"/>
<dbReference type="GO" id="GO:0032259">
    <property type="term" value="P:methylation"/>
    <property type="evidence" value="ECO:0007669"/>
    <property type="project" value="UniProtKB-KW"/>
</dbReference>
<dbReference type="SUPFAM" id="SSF53335">
    <property type="entry name" value="S-adenosyl-L-methionine-dependent methyltransferases"/>
    <property type="match status" value="1"/>
</dbReference>
<dbReference type="PANTHER" id="PTHR43667:SF2">
    <property type="entry name" value="FATTY ACID C-METHYL TRANSFERASE"/>
    <property type="match status" value="1"/>
</dbReference>
<keyword evidence="5" id="KW-0443">Lipid metabolism</keyword>